<feature type="domain" description="CRC" evidence="4">
    <location>
        <begin position="42"/>
        <end position="123"/>
    </location>
</feature>
<dbReference type="OrthoDB" id="1743936at2759"/>
<comment type="similarity">
    <text evidence="2">Belongs to the lin-54 family.</text>
</comment>
<evidence type="ECO:0000259" key="4">
    <source>
        <dbReference type="PROSITE" id="PS51634"/>
    </source>
</evidence>
<dbReference type="PANTHER" id="PTHR12446:SF35">
    <property type="entry name" value="OS02G0274600 PROTEIN"/>
    <property type="match status" value="1"/>
</dbReference>
<dbReference type="PROSITE" id="PS51634">
    <property type="entry name" value="CRC"/>
    <property type="match status" value="1"/>
</dbReference>
<comment type="subcellular location">
    <subcellularLocation>
        <location evidence="1">Nucleus</location>
    </subcellularLocation>
</comment>
<dbReference type="Proteomes" id="UP000729402">
    <property type="component" value="Unassembled WGS sequence"/>
</dbReference>
<accession>A0A8J5SIJ0</accession>
<evidence type="ECO:0000256" key="3">
    <source>
        <dbReference type="ARBA" id="ARBA00023242"/>
    </source>
</evidence>
<dbReference type="AlphaFoldDB" id="A0A8J5SIJ0"/>
<evidence type="ECO:0000313" key="6">
    <source>
        <dbReference type="Proteomes" id="UP000729402"/>
    </source>
</evidence>
<comment type="caution">
    <text evidence="5">The sequence shown here is derived from an EMBL/GenBank/DDBJ whole genome shotgun (WGS) entry which is preliminary data.</text>
</comment>
<sequence length="123" mass="13751">MMAPTVVPPKQKPAAPVTRPWPVAFIPAKPAVEVKNVTPKKKRKHCNCKNSRCLKLYCECFATRVYCDGCSCSPCGNTVENENERNAAIETTLLRNPLAFQPKIENGPNMLNVQKVLFSHRII</sequence>
<organism evidence="5 6">
    <name type="scientific">Zizania palustris</name>
    <name type="common">Northern wild rice</name>
    <dbReference type="NCBI Taxonomy" id="103762"/>
    <lineage>
        <taxon>Eukaryota</taxon>
        <taxon>Viridiplantae</taxon>
        <taxon>Streptophyta</taxon>
        <taxon>Embryophyta</taxon>
        <taxon>Tracheophyta</taxon>
        <taxon>Spermatophyta</taxon>
        <taxon>Magnoliopsida</taxon>
        <taxon>Liliopsida</taxon>
        <taxon>Poales</taxon>
        <taxon>Poaceae</taxon>
        <taxon>BOP clade</taxon>
        <taxon>Oryzoideae</taxon>
        <taxon>Oryzeae</taxon>
        <taxon>Zizaniinae</taxon>
        <taxon>Zizania</taxon>
    </lineage>
</organism>
<gene>
    <name evidence="5" type="ORF">GUJ93_ZPchr0002g25667</name>
</gene>
<evidence type="ECO:0000256" key="2">
    <source>
        <dbReference type="ARBA" id="ARBA00007267"/>
    </source>
</evidence>
<protein>
    <recommendedName>
        <fullName evidence="4">CRC domain-containing protein</fullName>
    </recommendedName>
</protein>
<dbReference type="GO" id="GO:0006355">
    <property type="term" value="P:regulation of DNA-templated transcription"/>
    <property type="evidence" value="ECO:0007669"/>
    <property type="project" value="TreeGrafter"/>
</dbReference>
<proteinExistence type="inferred from homology"/>
<reference evidence="5" key="1">
    <citation type="journal article" date="2021" name="bioRxiv">
        <title>Whole Genome Assembly and Annotation of Northern Wild Rice, Zizania palustris L., Supports a Whole Genome Duplication in the Zizania Genus.</title>
        <authorList>
            <person name="Haas M."/>
            <person name="Kono T."/>
            <person name="Macchietto M."/>
            <person name="Millas R."/>
            <person name="McGilp L."/>
            <person name="Shao M."/>
            <person name="Duquette J."/>
            <person name="Hirsch C.N."/>
            <person name="Kimball J."/>
        </authorList>
    </citation>
    <scope>NUCLEOTIDE SEQUENCE</scope>
    <source>
        <tissue evidence="5">Fresh leaf tissue</tissue>
    </source>
</reference>
<dbReference type="InterPro" id="IPR033467">
    <property type="entry name" value="Tesmin/TSO1-like_CXC"/>
</dbReference>
<keyword evidence="6" id="KW-1185">Reference proteome</keyword>
<dbReference type="Pfam" id="PF03638">
    <property type="entry name" value="TCR"/>
    <property type="match status" value="1"/>
</dbReference>
<reference evidence="5" key="2">
    <citation type="submission" date="2021-02" db="EMBL/GenBank/DDBJ databases">
        <authorList>
            <person name="Kimball J.A."/>
            <person name="Haas M.W."/>
            <person name="Macchietto M."/>
            <person name="Kono T."/>
            <person name="Duquette J."/>
            <person name="Shao M."/>
        </authorList>
    </citation>
    <scope>NUCLEOTIDE SEQUENCE</scope>
    <source>
        <tissue evidence="5">Fresh leaf tissue</tissue>
    </source>
</reference>
<dbReference type="EMBL" id="JAAALK010000287">
    <property type="protein sequence ID" value="KAG8058701.1"/>
    <property type="molecule type" value="Genomic_DNA"/>
</dbReference>
<keyword evidence="3" id="KW-0539">Nucleus</keyword>
<evidence type="ECO:0000256" key="1">
    <source>
        <dbReference type="ARBA" id="ARBA00004123"/>
    </source>
</evidence>
<dbReference type="PANTHER" id="PTHR12446">
    <property type="entry name" value="TESMIN/TSO1-RELATED"/>
    <property type="match status" value="1"/>
</dbReference>
<dbReference type="SMART" id="SM01114">
    <property type="entry name" value="CXC"/>
    <property type="match status" value="1"/>
</dbReference>
<dbReference type="GO" id="GO:0005634">
    <property type="term" value="C:nucleus"/>
    <property type="evidence" value="ECO:0007669"/>
    <property type="project" value="UniProtKB-SubCell"/>
</dbReference>
<dbReference type="InterPro" id="IPR005172">
    <property type="entry name" value="CRC"/>
</dbReference>
<evidence type="ECO:0000313" key="5">
    <source>
        <dbReference type="EMBL" id="KAG8058701.1"/>
    </source>
</evidence>
<name>A0A8J5SIJ0_ZIZPA</name>
<dbReference type="InterPro" id="IPR028307">
    <property type="entry name" value="Lin-54_fam"/>
</dbReference>